<evidence type="ECO:0000313" key="3">
    <source>
        <dbReference type="EMBL" id="MFC3209634.1"/>
    </source>
</evidence>
<evidence type="ECO:0000313" key="4">
    <source>
        <dbReference type="Proteomes" id="UP001595625"/>
    </source>
</evidence>
<name>A0ABV7KH22_PLAOK</name>
<keyword evidence="4" id="KW-1185">Reference proteome</keyword>
<gene>
    <name evidence="3" type="ORF">ACFOEJ_00920</name>
</gene>
<comment type="caution">
    <text evidence="3">The sequence shown here is derived from an EMBL/GenBank/DDBJ whole genome shotgun (WGS) entry which is preliminary data.</text>
</comment>
<organism evidence="3 4">
    <name type="scientific">Planomicrobium okeanokoites</name>
    <name type="common">Planococcus okeanokoites</name>
    <name type="synonym">Flavobacterium okeanokoites</name>
    <dbReference type="NCBI Taxonomy" id="244"/>
    <lineage>
        <taxon>Bacteria</taxon>
        <taxon>Bacillati</taxon>
        <taxon>Bacillota</taxon>
        <taxon>Bacilli</taxon>
        <taxon>Bacillales</taxon>
        <taxon>Caryophanaceae</taxon>
        <taxon>Planomicrobium</taxon>
    </lineage>
</organism>
<keyword evidence="2" id="KW-0732">Signal</keyword>
<accession>A0ABV7KH22</accession>
<evidence type="ECO:0000256" key="2">
    <source>
        <dbReference type="SAM" id="SignalP"/>
    </source>
</evidence>
<feature type="region of interest" description="Disordered" evidence="1">
    <location>
        <begin position="35"/>
        <end position="60"/>
    </location>
</feature>
<protein>
    <submittedName>
        <fullName evidence="3">Uncharacterized protein</fullName>
    </submittedName>
</protein>
<proteinExistence type="predicted"/>
<feature type="chain" id="PRO_5047341928" evidence="2">
    <location>
        <begin position="18"/>
        <end position="94"/>
    </location>
</feature>
<dbReference type="RefSeq" id="WP_084243178.1">
    <property type="nucleotide sequence ID" value="NZ_CANMQG010000003.1"/>
</dbReference>
<sequence length="94" mass="10766">MKNSTMISLLTSAFAAAAGIFVYKSYQEKAKQEALDKDVHMHNSKEIDQRESVEADEDDAEKGLTQLDSAYRDEWQANAFPQTHRELEELEKDK</sequence>
<evidence type="ECO:0000256" key="1">
    <source>
        <dbReference type="SAM" id="MobiDB-lite"/>
    </source>
</evidence>
<reference evidence="4" key="1">
    <citation type="journal article" date="2019" name="Int. J. Syst. Evol. Microbiol.">
        <title>The Global Catalogue of Microorganisms (GCM) 10K type strain sequencing project: providing services to taxonomists for standard genome sequencing and annotation.</title>
        <authorList>
            <consortium name="The Broad Institute Genomics Platform"/>
            <consortium name="The Broad Institute Genome Sequencing Center for Infectious Disease"/>
            <person name="Wu L."/>
            <person name="Ma J."/>
        </authorList>
    </citation>
    <scope>NUCLEOTIDE SEQUENCE [LARGE SCALE GENOMIC DNA]</scope>
    <source>
        <strain evidence="4">CCM 320</strain>
    </source>
</reference>
<feature type="compositionally biased region" description="Basic and acidic residues" evidence="1">
    <location>
        <begin position="35"/>
        <end position="53"/>
    </location>
</feature>
<feature type="signal peptide" evidence="2">
    <location>
        <begin position="1"/>
        <end position="17"/>
    </location>
</feature>
<dbReference type="EMBL" id="JBHRUJ010000001">
    <property type="protein sequence ID" value="MFC3209634.1"/>
    <property type="molecule type" value="Genomic_DNA"/>
</dbReference>
<dbReference type="Proteomes" id="UP001595625">
    <property type="component" value="Unassembled WGS sequence"/>
</dbReference>